<gene>
    <name evidence="3" type="ORF">KFS80_00690</name>
</gene>
<feature type="domain" description="Tyr recombinase" evidence="2">
    <location>
        <begin position="193"/>
        <end position="444"/>
    </location>
</feature>
<dbReference type="SUPFAM" id="SSF56349">
    <property type="entry name" value="DNA breaking-rejoining enzymes"/>
    <property type="match status" value="1"/>
</dbReference>
<dbReference type="InterPro" id="IPR013762">
    <property type="entry name" value="Integrase-like_cat_sf"/>
</dbReference>
<reference evidence="3 4" key="1">
    <citation type="submission" date="2021-04" db="EMBL/GenBank/DDBJ databases">
        <title>Pseudomonas rustica sp. nov. isolated from raw milk.</title>
        <authorList>
            <person name="Fiedler G."/>
            <person name="Gieschler S."/>
            <person name="Kabisch J."/>
            <person name="Grimmler C."/>
            <person name="Brinks E."/>
            <person name="Wagner N."/>
            <person name="Hetzer B."/>
            <person name="Franz C.M.A.P."/>
            <person name="Boehnlein C."/>
        </authorList>
    </citation>
    <scope>NUCLEOTIDE SEQUENCE [LARGE SCALE GENOMIC DNA]</scope>
    <source>
        <strain evidence="3 4">MBT-4</strain>
    </source>
</reference>
<dbReference type="PROSITE" id="PS51898">
    <property type="entry name" value="TYR_RECOMBINASE"/>
    <property type="match status" value="1"/>
</dbReference>
<dbReference type="InterPro" id="IPR002104">
    <property type="entry name" value="Integrase_catalytic"/>
</dbReference>
<accession>A0ABS5MR88</accession>
<dbReference type="RefSeq" id="WP_042560317.1">
    <property type="nucleotide sequence ID" value="NZ_JAGYHF010000001.1"/>
</dbReference>
<dbReference type="Proteomes" id="UP000676035">
    <property type="component" value="Unassembled WGS sequence"/>
</dbReference>
<sequence>MAYALKVKVRYRHDNTGRVLLLPALLTEKGLLLSHLRYLAKNTRNGASWRERSTFAIMILINYINANEGLFDQATELLESFDGALRSGTINPNDLSDPSGLFWRPRRAEDADYLIYLITDYTDWLARQPEYDTGRANPFRRATNAEQRLNWCAYYQKNDNVFLNHLQKDEDAIRRNSFVREVGRRGREPIVLEEVKKFPEASISLLLDEGFIRADRKDHPDPNMRIDYKGRALTLLMHYGGIRKSEAFHLYLTDVHIDKKRHEAVVRIYHPSQGASPDKAYRSREEYLAQRFLRTPRTQYPLTERLHAGWKTPVLSSTEKFFKVEFFPPHKATEFLHAYQHYLMYQRVEPQSHDHPYAFTNSTGQPETIKNFQRLHKAAVNRIGLDHRKYLGTTEHGHRHAYGYRLADHGFNGADIQKMMRHRSPHSHLVYIQSTSEEFRAKMIDQVEKRNGV</sequence>
<keyword evidence="4" id="KW-1185">Reference proteome</keyword>
<evidence type="ECO:0000259" key="2">
    <source>
        <dbReference type="PROSITE" id="PS51898"/>
    </source>
</evidence>
<dbReference type="EMBL" id="JAGYHF010000001">
    <property type="protein sequence ID" value="MBS4076805.1"/>
    <property type="molecule type" value="Genomic_DNA"/>
</dbReference>
<dbReference type="InterPro" id="IPR011010">
    <property type="entry name" value="DNA_brk_join_enz"/>
</dbReference>
<comment type="caution">
    <text evidence="3">The sequence shown here is derived from an EMBL/GenBank/DDBJ whole genome shotgun (WGS) entry which is preliminary data.</text>
</comment>
<proteinExistence type="predicted"/>
<evidence type="ECO:0000256" key="1">
    <source>
        <dbReference type="ARBA" id="ARBA00023172"/>
    </source>
</evidence>
<protein>
    <submittedName>
        <fullName evidence="3">Site-specific integrase</fullName>
    </submittedName>
</protein>
<keyword evidence="1" id="KW-0233">DNA recombination</keyword>
<name>A0ABS5MR88_9PSED</name>
<dbReference type="Gene3D" id="1.10.443.10">
    <property type="entry name" value="Intergrase catalytic core"/>
    <property type="match status" value="1"/>
</dbReference>
<evidence type="ECO:0000313" key="4">
    <source>
        <dbReference type="Proteomes" id="UP000676035"/>
    </source>
</evidence>
<dbReference type="Pfam" id="PF00589">
    <property type="entry name" value="Phage_integrase"/>
    <property type="match status" value="1"/>
</dbReference>
<evidence type="ECO:0000313" key="3">
    <source>
        <dbReference type="EMBL" id="MBS4076805.1"/>
    </source>
</evidence>
<dbReference type="CDD" id="cd00397">
    <property type="entry name" value="DNA_BRE_C"/>
    <property type="match status" value="1"/>
</dbReference>
<dbReference type="NCBIfam" id="NF040693">
    <property type="entry name" value="recomb_GmtY"/>
    <property type="match status" value="1"/>
</dbReference>
<organism evidence="3 4">
    <name type="scientific">Pseudomonas rustica</name>
    <dbReference type="NCBI Taxonomy" id="2827099"/>
    <lineage>
        <taxon>Bacteria</taxon>
        <taxon>Pseudomonadati</taxon>
        <taxon>Pseudomonadota</taxon>
        <taxon>Gammaproteobacteria</taxon>
        <taxon>Pseudomonadales</taxon>
        <taxon>Pseudomonadaceae</taxon>
        <taxon>Pseudomonas</taxon>
    </lineage>
</organism>